<dbReference type="EMBL" id="AVOT02007658">
    <property type="protein sequence ID" value="MBW0484383.1"/>
    <property type="molecule type" value="Genomic_DNA"/>
</dbReference>
<dbReference type="Proteomes" id="UP000765509">
    <property type="component" value="Unassembled WGS sequence"/>
</dbReference>
<organism evidence="1 2">
    <name type="scientific">Austropuccinia psidii MF-1</name>
    <dbReference type="NCBI Taxonomy" id="1389203"/>
    <lineage>
        <taxon>Eukaryota</taxon>
        <taxon>Fungi</taxon>
        <taxon>Dikarya</taxon>
        <taxon>Basidiomycota</taxon>
        <taxon>Pucciniomycotina</taxon>
        <taxon>Pucciniomycetes</taxon>
        <taxon>Pucciniales</taxon>
        <taxon>Sphaerophragmiaceae</taxon>
        <taxon>Austropuccinia</taxon>
    </lineage>
</organism>
<reference evidence="1" key="1">
    <citation type="submission" date="2021-03" db="EMBL/GenBank/DDBJ databases">
        <title>Draft genome sequence of rust myrtle Austropuccinia psidii MF-1, a brazilian biotype.</title>
        <authorList>
            <person name="Quecine M.C."/>
            <person name="Pachon D.M.R."/>
            <person name="Bonatelli M.L."/>
            <person name="Correr F.H."/>
            <person name="Franceschini L.M."/>
            <person name="Leite T.F."/>
            <person name="Margarido G.R.A."/>
            <person name="Almeida C.A."/>
            <person name="Ferrarezi J.A."/>
            <person name="Labate C.A."/>
        </authorList>
    </citation>
    <scope>NUCLEOTIDE SEQUENCE</scope>
    <source>
        <strain evidence="1">MF-1</strain>
    </source>
</reference>
<accession>A0A9Q3CIA5</accession>
<evidence type="ECO:0000313" key="1">
    <source>
        <dbReference type="EMBL" id="MBW0484383.1"/>
    </source>
</evidence>
<proteinExistence type="predicted"/>
<name>A0A9Q3CIA5_9BASI</name>
<dbReference type="AlphaFoldDB" id="A0A9Q3CIA5"/>
<comment type="caution">
    <text evidence="1">The sequence shown here is derived from an EMBL/GenBank/DDBJ whole genome shotgun (WGS) entry which is preliminary data.</text>
</comment>
<sequence length="217" mass="24293">MFPFNHFPIQPCGILQACANAICTLLRIPNYPSPLEGNRAIWPIMGWQEVIKPTSRNAPMCSNRRHNFLTQFVSCCSIFNGVRRHASAKLLLVFILWQLGSSRIADLVTVNVTSSLEPRPCFATQESPNSNTKHCANLNLRGTVGLKDSDEKKLLFRKLHIYLLVHSHTGSARYLPSESFLEISMSDKAPLTELVLQSSEHTIKPRTPTTQKAANIP</sequence>
<keyword evidence="2" id="KW-1185">Reference proteome</keyword>
<evidence type="ECO:0000313" key="2">
    <source>
        <dbReference type="Proteomes" id="UP000765509"/>
    </source>
</evidence>
<protein>
    <submittedName>
        <fullName evidence="1">Uncharacterized protein</fullName>
    </submittedName>
</protein>
<gene>
    <name evidence="1" type="ORF">O181_024098</name>
</gene>